<feature type="transmembrane region" description="Helical" evidence="1">
    <location>
        <begin position="193"/>
        <end position="217"/>
    </location>
</feature>
<keyword evidence="1" id="KW-0812">Transmembrane</keyword>
<dbReference type="RefSeq" id="WP_143988358.1">
    <property type="nucleotide sequence ID" value="NZ_CP041692.1"/>
</dbReference>
<dbReference type="OrthoDB" id="5244396at2"/>
<dbReference type="Proteomes" id="UP000319263">
    <property type="component" value="Chromosome"/>
</dbReference>
<proteinExistence type="predicted"/>
<feature type="transmembrane region" description="Helical" evidence="1">
    <location>
        <begin position="255"/>
        <end position="277"/>
    </location>
</feature>
<reference evidence="2 3" key="1">
    <citation type="submission" date="2019-07" db="EMBL/GenBank/DDBJ databases">
        <title>Microlunatus dokdonensis sp. nov. isolated from the rhizospheric soil of the wild plant Elymus tsukushiensis.</title>
        <authorList>
            <person name="Ghim S.-Y."/>
            <person name="Hwang Y.-J."/>
            <person name="Son J.-S."/>
            <person name="Shin J.-H."/>
        </authorList>
    </citation>
    <scope>NUCLEOTIDE SEQUENCE [LARGE SCALE GENOMIC DNA]</scope>
    <source>
        <strain evidence="2 3">KUDC0627</strain>
    </source>
</reference>
<feature type="transmembrane region" description="Helical" evidence="1">
    <location>
        <begin position="76"/>
        <end position="100"/>
    </location>
</feature>
<evidence type="ECO:0000313" key="2">
    <source>
        <dbReference type="EMBL" id="QDP98419.1"/>
    </source>
</evidence>
<evidence type="ECO:0000313" key="3">
    <source>
        <dbReference type="Proteomes" id="UP000319263"/>
    </source>
</evidence>
<feature type="transmembrane region" description="Helical" evidence="1">
    <location>
        <begin position="165"/>
        <end position="186"/>
    </location>
</feature>
<dbReference type="EMBL" id="CP041692">
    <property type="protein sequence ID" value="QDP98419.1"/>
    <property type="molecule type" value="Genomic_DNA"/>
</dbReference>
<evidence type="ECO:0008006" key="4">
    <source>
        <dbReference type="Google" id="ProtNLM"/>
    </source>
</evidence>
<evidence type="ECO:0000256" key="1">
    <source>
        <dbReference type="SAM" id="Phobius"/>
    </source>
</evidence>
<sequence length="283" mass="29163">MSVATAAGSLPGMRRLGFGQLLIAELRKLITTRMWIVLMIISAAAGAAGGGLYGAIVLLSAGGGSDLVLDKSSAIAMIYAGGNQFSRIIAIVAGAIAMGVEYRHKTLATTYLAEPRRSRVALAKGGITLGFGLSLGLASTVLGFLVAVIFVLIKGGSLQLGSASSWQALLMNIVTIALWAMIGYGLGILIRNMIVSITVAVAFAYIVEPLLATLFTANHWTVLSHQMPTNATNAMLGSGASSLMQAAGLGDGQSAITGFVVLVAWAVVPAAVGYLLVLRRDID</sequence>
<dbReference type="AlphaFoldDB" id="A0A516Q4Q3"/>
<keyword evidence="1" id="KW-0472">Membrane</keyword>
<keyword evidence="3" id="KW-1185">Reference proteome</keyword>
<accession>A0A516Q4Q3</accession>
<gene>
    <name evidence="2" type="ORF">FOE78_23170</name>
</gene>
<keyword evidence="1" id="KW-1133">Transmembrane helix</keyword>
<organism evidence="2 3">
    <name type="scientific">Microlunatus elymi</name>
    <dbReference type="NCBI Taxonomy" id="2596828"/>
    <lineage>
        <taxon>Bacteria</taxon>
        <taxon>Bacillati</taxon>
        <taxon>Actinomycetota</taxon>
        <taxon>Actinomycetes</taxon>
        <taxon>Propionibacteriales</taxon>
        <taxon>Propionibacteriaceae</taxon>
        <taxon>Microlunatus</taxon>
    </lineage>
</organism>
<feature type="transmembrane region" description="Helical" evidence="1">
    <location>
        <begin position="121"/>
        <end position="153"/>
    </location>
</feature>
<dbReference type="KEGG" id="mik:FOE78_23170"/>
<feature type="transmembrane region" description="Helical" evidence="1">
    <location>
        <begin position="35"/>
        <end position="56"/>
    </location>
</feature>
<name>A0A516Q4Q3_9ACTN</name>
<protein>
    <recommendedName>
        <fullName evidence="4">ABC-2 family transporter protein</fullName>
    </recommendedName>
</protein>